<keyword evidence="5" id="KW-0804">Transcription</keyword>
<gene>
    <name evidence="10" type="ORF">BN1095_440164</name>
    <name evidence="8" type="ORF">BN1096_520330</name>
    <name evidence="9" type="ORF">BN1097_630289</name>
</gene>
<sequence>MILLRKKIGIIASDIELKERIEELYREDVENGTIIIDILNLDLMENQGRILVEKGAQAIIGRGGGYSLVIDTVNVPVIPMNMKSTDLLRAIEIAKKYSKKVVLILGDNEVSFDYVGWRNVISTEITEEWFESKYEIRSKVVKYIDQKDEVVIVGGGLACSFARQYGIDSVFATASDESIREAVEYCKKLLDTLGEEKFNNEVLRNILDGIKDGVIAIDSNGSIILYNESAKNMLKVERKCALNKYILDVFPKMEWMLDCLHEKEDVEDRKIRNINNLIVNTRTTLIKVDNSTYGVLGIIQDITKLQNLERKIRFDLNQKGLYARYTFDDFLFKDKLTKEFIEEAKKIGKSDYTTLLYGESGSGKEIIAHSIHNISKRKDRPFVAINCATIAENLLESELFGYEEGAFTGARKGGKRGLFELAHGGTLFLDEINSLSFNIQTKLLRVIEERQIMRIGSDYIIPLDIRIIAATNESLTEKIVMGTFRADLFYRLSSLEINIPPLRDRREDIIPLFNNFVNEVLKDDGLNGINSIDENFVLTKDEMDKLYNYSWPGNVRELKTIAQKYVVTGKIKLRQDRDFKTKKLLPNSEVDKFNSETTASVEVQDESINISKINDGKISIDIKEVNKYVEEKIISMLFAQGLSKNEVAQVLGISRTSLWKKYNKNI</sequence>
<dbReference type="Gene3D" id="3.40.50.300">
    <property type="entry name" value="P-loop containing nucleotide triphosphate hydrolases"/>
    <property type="match status" value="1"/>
</dbReference>
<reference evidence="9" key="1">
    <citation type="submission" date="2014-07" db="EMBL/GenBank/DDBJ databases">
        <authorList>
            <person name="Monot Marc"/>
        </authorList>
    </citation>
    <scope>NUCLEOTIDE SEQUENCE</scope>
    <source>
        <strain evidence="10">7032989</strain>
        <strain evidence="9">7032994</strain>
    </source>
</reference>
<evidence type="ECO:0000259" key="6">
    <source>
        <dbReference type="PROSITE" id="PS50045"/>
    </source>
</evidence>
<evidence type="ECO:0000256" key="4">
    <source>
        <dbReference type="ARBA" id="ARBA00023125"/>
    </source>
</evidence>
<dbReference type="Gene3D" id="3.30.450.20">
    <property type="entry name" value="PAS domain"/>
    <property type="match status" value="1"/>
</dbReference>
<evidence type="ECO:0000259" key="7">
    <source>
        <dbReference type="PROSITE" id="PS50112"/>
    </source>
</evidence>
<dbReference type="PROSITE" id="PS50045">
    <property type="entry name" value="SIGMA54_INTERACT_4"/>
    <property type="match status" value="1"/>
</dbReference>
<dbReference type="Pfam" id="PF25601">
    <property type="entry name" value="AAA_lid_14"/>
    <property type="match status" value="1"/>
</dbReference>
<dbReference type="Pfam" id="PF00158">
    <property type="entry name" value="Sigma54_activat"/>
    <property type="match status" value="1"/>
</dbReference>
<keyword evidence="1" id="KW-0547">Nucleotide-binding</keyword>
<dbReference type="InterPro" id="IPR025943">
    <property type="entry name" value="Sigma_54_int_dom_ATP-bd_2"/>
</dbReference>
<feature type="domain" description="Sigma-54 factor interaction" evidence="6">
    <location>
        <begin position="330"/>
        <end position="567"/>
    </location>
</feature>
<organism evidence="9">
    <name type="scientific">Clostridioides difficile</name>
    <name type="common">Peptoclostridium difficile</name>
    <dbReference type="NCBI Taxonomy" id="1496"/>
    <lineage>
        <taxon>Bacteria</taxon>
        <taxon>Bacillati</taxon>
        <taxon>Bacillota</taxon>
        <taxon>Clostridia</taxon>
        <taxon>Peptostreptococcales</taxon>
        <taxon>Peptostreptococcaceae</taxon>
        <taxon>Clostridioides</taxon>
    </lineage>
</organism>
<evidence type="ECO:0000313" key="8">
    <source>
        <dbReference type="EMBL" id="CDS85528.1"/>
    </source>
</evidence>
<protein>
    <submittedName>
        <fullName evidence="9">PAS domain S-box protein</fullName>
    </submittedName>
    <submittedName>
        <fullName evidence="8">Transcriptional regulator, sigma-54-dependent</fullName>
    </submittedName>
</protein>
<evidence type="ECO:0000256" key="5">
    <source>
        <dbReference type="ARBA" id="ARBA00023163"/>
    </source>
</evidence>
<dbReference type="PANTHER" id="PTHR32071">
    <property type="entry name" value="TRANSCRIPTIONAL REGULATORY PROTEIN"/>
    <property type="match status" value="1"/>
</dbReference>
<dbReference type="GO" id="GO:0000156">
    <property type="term" value="F:phosphorelay response regulator activity"/>
    <property type="evidence" value="ECO:0007669"/>
    <property type="project" value="InterPro"/>
</dbReference>
<dbReference type="InterPro" id="IPR025944">
    <property type="entry name" value="Sigma_54_int_dom_CS"/>
</dbReference>
<dbReference type="AlphaFoldDB" id="A0A069AHB9"/>
<dbReference type="GO" id="GO:0006355">
    <property type="term" value="P:regulation of DNA-templated transcription"/>
    <property type="evidence" value="ECO:0007669"/>
    <property type="project" value="InterPro"/>
</dbReference>
<keyword evidence="3" id="KW-0805">Transcription regulation</keyword>
<dbReference type="InterPro" id="IPR010524">
    <property type="entry name" value="Sig_transdc_resp-reg_PrpR_N"/>
</dbReference>
<accession>A0A069AHB9</accession>
<dbReference type="EMBL" id="LK933116">
    <property type="protein sequence ID" value="CDT35434.1"/>
    <property type="molecule type" value="Genomic_DNA"/>
</dbReference>
<dbReference type="PROSITE" id="PS00676">
    <property type="entry name" value="SIGMA54_INTERACT_2"/>
    <property type="match status" value="1"/>
</dbReference>
<dbReference type="SUPFAM" id="SSF159800">
    <property type="entry name" value="PrpR receptor domain-like"/>
    <property type="match status" value="1"/>
</dbReference>
<dbReference type="InterPro" id="IPR000014">
    <property type="entry name" value="PAS"/>
</dbReference>
<dbReference type="PANTHER" id="PTHR32071:SF57">
    <property type="entry name" value="C4-DICARBOXYLATE TRANSPORT TRANSCRIPTIONAL REGULATORY PROTEIN DCTD"/>
    <property type="match status" value="1"/>
</dbReference>
<keyword evidence="4" id="KW-0238">DNA-binding</keyword>
<dbReference type="Gene3D" id="3.40.50.2300">
    <property type="match status" value="1"/>
</dbReference>
<dbReference type="SUPFAM" id="SSF55785">
    <property type="entry name" value="PYP-like sensor domain (PAS domain)"/>
    <property type="match status" value="1"/>
</dbReference>
<dbReference type="GeneID" id="66354777"/>
<dbReference type="Pfam" id="PF00989">
    <property type="entry name" value="PAS"/>
    <property type="match status" value="1"/>
</dbReference>
<evidence type="ECO:0000313" key="10">
    <source>
        <dbReference type="EMBL" id="CDT35434.1"/>
    </source>
</evidence>
<dbReference type="EMBL" id="LK932505">
    <property type="protein sequence ID" value="CDS85528.1"/>
    <property type="molecule type" value="Genomic_DNA"/>
</dbReference>
<dbReference type="GO" id="GO:0003677">
    <property type="term" value="F:DNA binding"/>
    <property type="evidence" value="ECO:0007669"/>
    <property type="project" value="UniProtKB-KW"/>
</dbReference>
<dbReference type="PROSITE" id="PS00688">
    <property type="entry name" value="SIGMA54_INTERACT_3"/>
    <property type="match status" value="1"/>
</dbReference>
<proteinExistence type="predicted"/>
<feature type="domain" description="PAS" evidence="7">
    <location>
        <begin position="199"/>
        <end position="281"/>
    </location>
</feature>
<dbReference type="RefSeq" id="WP_022618035.1">
    <property type="nucleotide sequence ID" value="NZ_BAABSG010000001.1"/>
</dbReference>
<dbReference type="GO" id="GO:0005524">
    <property type="term" value="F:ATP binding"/>
    <property type="evidence" value="ECO:0007669"/>
    <property type="project" value="UniProtKB-KW"/>
</dbReference>
<dbReference type="InterPro" id="IPR002078">
    <property type="entry name" value="Sigma_54_int"/>
</dbReference>
<dbReference type="Gene3D" id="3.40.50.10660">
    <property type="entry name" value="PrpR receptor domain-like"/>
    <property type="match status" value="1"/>
</dbReference>
<dbReference type="SMART" id="SM00382">
    <property type="entry name" value="AAA"/>
    <property type="match status" value="1"/>
</dbReference>
<dbReference type="InterPro" id="IPR013767">
    <property type="entry name" value="PAS_fold"/>
</dbReference>
<dbReference type="NCBIfam" id="TIGR00229">
    <property type="entry name" value="sensory_box"/>
    <property type="match status" value="1"/>
</dbReference>
<evidence type="ECO:0000313" key="9">
    <source>
        <dbReference type="EMBL" id="CDS87881.1"/>
    </source>
</evidence>
<dbReference type="EMBL" id="LK932402">
    <property type="protein sequence ID" value="CDS87881.1"/>
    <property type="molecule type" value="Genomic_DNA"/>
</dbReference>
<dbReference type="FunFam" id="3.40.50.300:FF:000006">
    <property type="entry name" value="DNA-binding transcriptional regulator NtrC"/>
    <property type="match status" value="1"/>
</dbReference>
<evidence type="ECO:0000256" key="1">
    <source>
        <dbReference type="ARBA" id="ARBA00022741"/>
    </source>
</evidence>
<dbReference type="Pfam" id="PF06506">
    <property type="entry name" value="PrpR_N"/>
    <property type="match status" value="1"/>
</dbReference>
<dbReference type="InterPro" id="IPR003593">
    <property type="entry name" value="AAA+_ATPase"/>
</dbReference>
<dbReference type="SUPFAM" id="SSF52540">
    <property type="entry name" value="P-loop containing nucleoside triphosphate hydrolases"/>
    <property type="match status" value="1"/>
</dbReference>
<keyword evidence="2" id="KW-0067">ATP-binding</keyword>
<evidence type="ECO:0000256" key="2">
    <source>
        <dbReference type="ARBA" id="ARBA00022840"/>
    </source>
</evidence>
<evidence type="ECO:0000256" key="3">
    <source>
        <dbReference type="ARBA" id="ARBA00023015"/>
    </source>
</evidence>
<dbReference type="InterPro" id="IPR035965">
    <property type="entry name" value="PAS-like_dom_sf"/>
</dbReference>
<dbReference type="InterPro" id="IPR027417">
    <property type="entry name" value="P-loop_NTPase"/>
</dbReference>
<dbReference type="CDD" id="cd00009">
    <property type="entry name" value="AAA"/>
    <property type="match status" value="1"/>
</dbReference>
<name>A0A069AHB9_CLODI</name>
<dbReference type="InterPro" id="IPR058031">
    <property type="entry name" value="AAA_lid_NorR"/>
</dbReference>
<dbReference type="PROSITE" id="PS50112">
    <property type="entry name" value="PAS"/>
    <property type="match status" value="1"/>
</dbReference>
<dbReference type="Gene3D" id="1.10.8.60">
    <property type="match status" value="1"/>
</dbReference>